<protein>
    <submittedName>
        <fullName evidence="1">Uncharacterized protein</fullName>
    </submittedName>
</protein>
<proteinExistence type="predicted"/>
<organism evidence="1 2">
    <name type="scientific">Salipiger mucosus DSM 16094</name>
    <dbReference type="NCBI Taxonomy" id="1123237"/>
    <lineage>
        <taxon>Bacteria</taxon>
        <taxon>Pseudomonadati</taxon>
        <taxon>Pseudomonadota</taxon>
        <taxon>Alphaproteobacteria</taxon>
        <taxon>Rhodobacterales</taxon>
        <taxon>Roseobacteraceae</taxon>
        <taxon>Salipiger</taxon>
    </lineage>
</organism>
<gene>
    <name evidence="1" type="ORF">Salmuc_04761</name>
</gene>
<dbReference type="AlphaFoldDB" id="S9RN61"/>
<reference evidence="2" key="1">
    <citation type="journal article" date="2014" name="Stand. Genomic Sci.">
        <title>Genome sequence of the exopolysaccharide-producing Salipiger mucosus type strain (DSM 16094(T)), a moderately halophilic member of the Roseobacter clade.</title>
        <authorList>
            <person name="Riedel T."/>
            <person name="Spring S."/>
            <person name="Fiebig A."/>
            <person name="Petersen J."/>
            <person name="Kyrpides N.C."/>
            <person name="Goker M."/>
            <person name="Klenk H.P."/>
        </authorList>
    </citation>
    <scope>NUCLEOTIDE SEQUENCE [LARGE SCALE GENOMIC DNA]</scope>
    <source>
        <strain evidence="2">DSM 16094</strain>
    </source>
</reference>
<keyword evidence="2" id="KW-1185">Reference proteome</keyword>
<evidence type="ECO:0000313" key="2">
    <source>
        <dbReference type="Proteomes" id="UP000015347"/>
    </source>
</evidence>
<sequence>MGVGAAARPDVGEERVDVGAVAGEDAVGIGGLHRVGVGRRGPRRPDQEVVEAVAVHVADRGHRAARVVVAVAPDEGEAVAAVEVGRRDLAAGAGLAEEDIGRAGVEVGLSRRIGAAVGRVGLDPRVVEVGGAHDDVGDVVTVEVPAPVGAVSEAGRVVGGIVAGDVGAARPVVLELARVGQPHGVRRRRAQVDVARQPAAVVPRQQQHLARPLPRNGVGIGVDAAVVAIVGIAVGECRGRRAAQRDAGLAHAVAVEVPDLEHLPAGMVAALSDQHHCIAGREGARTHLVVRIHVGRGRAEDHVAAPGVGSEVAGIGIVAIARADDHVGVAVAVHVARGGHRVAELVEAVRAADHEALLGGQGLEVDLGRQRRAVAEDDRDRALVRVVGRVGIGVGVGRAADGVGVGIGGDHPPVGVGVGDGEIHQSVAVEIADHGDVETA</sequence>
<accession>S9RN61</accession>
<dbReference type="HOGENOM" id="CLU_622387_0_0_5"/>
<dbReference type="STRING" id="1123237.Salmuc_04761"/>
<dbReference type="Proteomes" id="UP000015347">
    <property type="component" value="Unassembled WGS sequence"/>
</dbReference>
<comment type="caution">
    <text evidence="1">The sequence shown here is derived from an EMBL/GenBank/DDBJ whole genome shotgun (WGS) entry which is preliminary data.</text>
</comment>
<name>S9RN61_9RHOB</name>
<evidence type="ECO:0000313" key="1">
    <source>
        <dbReference type="EMBL" id="EPX75419.1"/>
    </source>
</evidence>
<dbReference type="EMBL" id="APVH01000082">
    <property type="protein sequence ID" value="EPX75419.1"/>
    <property type="molecule type" value="Genomic_DNA"/>
</dbReference>